<dbReference type="Gene3D" id="3.40.50.360">
    <property type="match status" value="1"/>
</dbReference>
<dbReference type="RefSeq" id="XP_002295185.1">
    <property type="nucleotide sequence ID" value="XM_002295149.1"/>
</dbReference>
<gene>
    <name evidence="3" type="ORF">THAPSDRAFT_264925</name>
</gene>
<feature type="domain" description="Flavodoxin-like" evidence="2">
    <location>
        <begin position="1"/>
        <end position="149"/>
    </location>
</feature>
<feature type="non-terminal residue" evidence="3">
    <location>
        <position position="1"/>
    </location>
</feature>
<dbReference type="AlphaFoldDB" id="B8CGG3"/>
<dbReference type="InterPro" id="IPR029039">
    <property type="entry name" value="Flavoprotein-like_sf"/>
</dbReference>
<dbReference type="PRINTS" id="PR00369">
    <property type="entry name" value="FLAVODOXIN"/>
</dbReference>
<evidence type="ECO:0000313" key="3">
    <source>
        <dbReference type="EMBL" id="EED87489.1"/>
    </source>
</evidence>
<dbReference type="KEGG" id="tps:THAPSDRAFT_264925"/>
<reference evidence="3 4" key="1">
    <citation type="journal article" date="2004" name="Science">
        <title>The genome of the diatom Thalassiosira pseudonana: ecology, evolution, and metabolism.</title>
        <authorList>
            <person name="Armbrust E.V."/>
            <person name="Berges J.A."/>
            <person name="Bowler C."/>
            <person name="Green B.R."/>
            <person name="Martinez D."/>
            <person name="Putnam N.H."/>
            <person name="Zhou S."/>
            <person name="Allen A.E."/>
            <person name="Apt K.E."/>
            <person name="Bechner M."/>
            <person name="Brzezinski M.A."/>
            <person name="Chaal B.K."/>
            <person name="Chiovitti A."/>
            <person name="Davis A.K."/>
            <person name="Demarest M.S."/>
            <person name="Detter J.C."/>
            <person name="Glavina T."/>
            <person name="Goodstein D."/>
            <person name="Hadi M.Z."/>
            <person name="Hellsten U."/>
            <person name="Hildebrand M."/>
            <person name="Jenkins B.D."/>
            <person name="Jurka J."/>
            <person name="Kapitonov V.V."/>
            <person name="Kroger N."/>
            <person name="Lau W.W."/>
            <person name="Lane T.W."/>
            <person name="Larimer F.W."/>
            <person name="Lippmeier J.C."/>
            <person name="Lucas S."/>
            <person name="Medina M."/>
            <person name="Montsant A."/>
            <person name="Obornik M."/>
            <person name="Parker M.S."/>
            <person name="Palenik B."/>
            <person name="Pazour G.J."/>
            <person name="Richardson P.M."/>
            <person name="Rynearson T.A."/>
            <person name="Saito M.A."/>
            <person name="Schwartz D.C."/>
            <person name="Thamatrakoln K."/>
            <person name="Valentin K."/>
            <person name="Vardi A."/>
            <person name="Wilkerson F.P."/>
            <person name="Rokhsar D.S."/>
        </authorList>
    </citation>
    <scope>NUCLEOTIDE SEQUENCE [LARGE SCALE GENOMIC DNA]</scope>
    <source>
        <strain evidence="3 4">CCMP1335</strain>
    </source>
</reference>
<evidence type="ECO:0000313" key="4">
    <source>
        <dbReference type="Proteomes" id="UP000001449"/>
    </source>
</evidence>
<dbReference type="PaxDb" id="35128-Thaps264925"/>
<dbReference type="FunFam" id="3.40.50.360:FF:000088">
    <property type="entry name" value="Pyruvate dehydrogenase [NADP(+)]"/>
    <property type="match status" value="1"/>
</dbReference>
<dbReference type="HOGENOM" id="CLU_1682580_0_0_1"/>
<dbReference type="InParanoid" id="B8CGG3"/>
<accession>B8CGG3</accession>
<keyword evidence="1" id="KW-0285">Flavoprotein</keyword>
<protein>
    <recommendedName>
        <fullName evidence="2">Flavodoxin-like domain-containing protein</fullName>
    </recommendedName>
</protein>
<evidence type="ECO:0000256" key="1">
    <source>
        <dbReference type="ARBA" id="ARBA00022630"/>
    </source>
</evidence>
<reference evidence="3 4" key="2">
    <citation type="journal article" date="2008" name="Nature">
        <title>The Phaeodactylum genome reveals the evolutionary history of diatom genomes.</title>
        <authorList>
            <person name="Bowler C."/>
            <person name="Allen A.E."/>
            <person name="Badger J.H."/>
            <person name="Grimwood J."/>
            <person name="Jabbari K."/>
            <person name="Kuo A."/>
            <person name="Maheswari U."/>
            <person name="Martens C."/>
            <person name="Maumus F."/>
            <person name="Otillar R.P."/>
            <person name="Rayko E."/>
            <person name="Salamov A."/>
            <person name="Vandepoele K."/>
            <person name="Beszteri B."/>
            <person name="Gruber A."/>
            <person name="Heijde M."/>
            <person name="Katinka M."/>
            <person name="Mock T."/>
            <person name="Valentin K."/>
            <person name="Verret F."/>
            <person name="Berges J.A."/>
            <person name="Brownlee C."/>
            <person name="Cadoret J.P."/>
            <person name="Chiovitti A."/>
            <person name="Choi C.J."/>
            <person name="Coesel S."/>
            <person name="De Martino A."/>
            <person name="Detter J.C."/>
            <person name="Durkin C."/>
            <person name="Falciatore A."/>
            <person name="Fournet J."/>
            <person name="Haruta M."/>
            <person name="Huysman M.J."/>
            <person name="Jenkins B.D."/>
            <person name="Jiroutova K."/>
            <person name="Jorgensen R.E."/>
            <person name="Joubert Y."/>
            <person name="Kaplan A."/>
            <person name="Kroger N."/>
            <person name="Kroth P.G."/>
            <person name="La Roche J."/>
            <person name="Lindquist E."/>
            <person name="Lommer M."/>
            <person name="Martin-Jezequel V."/>
            <person name="Lopez P.J."/>
            <person name="Lucas S."/>
            <person name="Mangogna M."/>
            <person name="McGinnis K."/>
            <person name="Medlin L.K."/>
            <person name="Montsant A."/>
            <person name="Oudot-Le Secq M.P."/>
            <person name="Napoli C."/>
            <person name="Obornik M."/>
            <person name="Parker M.S."/>
            <person name="Petit J.L."/>
            <person name="Porcel B.M."/>
            <person name="Poulsen N."/>
            <person name="Robison M."/>
            <person name="Rychlewski L."/>
            <person name="Rynearson T.A."/>
            <person name="Schmutz J."/>
            <person name="Shapiro H."/>
            <person name="Siaut M."/>
            <person name="Stanley M."/>
            <person name="Sussman M.R."/>
            <person name="Taylor A.R."/>
            <person name="Vardi A."/>
            <person name="von Dassow P."/>
            <person name="Vyverman W."/>
            <person name="Willis A."/>
            <person name="Wyrwicz L.S."/>
            <person name="Rokhsar D.S."/>
            <person name="Weissenbach J."/>
            <person name="Armbrust E.V."/>
            <person name="Green B.R."/>
            <person name="Van de Peer Y."/>
            <person name="Grigoriev I.V."/>
        </authorList>
    </citation>
    <scope>NUCLEOTIDE SEQUENCE [LARGE SCALE GENOMIC DNA]</scope>
    <source>
        <strain evidence="3 4">CCMP1335</strain>
    </source>
</reference>
<dbReference type="STRING" id="35128.B8CGG3"/>
<sequence length="157" mass="17175">LVLYGTQTGNSEAAAEEITSSLSSQLSKLPFKVTPKLLTLDDFLELRHGEWTRVVVIVCSSYGVGQAPLGARKFREWCDEVKFLSGVKFALCGLGDSHYTTYFRNPTVIEEALTTLGAVRVGKLGKADASGTDDMEQSKVIDRWIGDLWGVLETSIV</sequence>
<dbReference type="PANTHER" id="PTHR19384">
    <property type="entry name" value="NITRIC OXIDE SYNTHASE-RELATED"/>
    <property type="match status" value="1"/>
</dbReference>
<dbReference type="EMBL" id="CM000654">
    <property type="protein sequence ID" value="EED87489.1"/>
    <property type="molecule type" value="Genomic_DNA"/>
</dbReference>
<proteinExistence type="predicted"/>
<name>B8CGG3_THAPS</name>
<dbReference type="SUPFAM" id="SSF52218">
    <property type="entry name" value="Flavoproteins"/>
    <property type="match status" value="1"/>
</dbReference>
<evidence type="ECO:0000259" key="2">
    <source>
        <dbReference type="PROSITE" id="PS50902"/>
    </source>
</evidence>
<keyword evidence="4" id="KW-1185">Reference proteome</keyword>
<dbReference type="GeneID" id="7442681"/>
<feature type="non-terminal residue" evidence="3">
    <location>
        <position position="157"/>
    </location>
</feature>
<dbReference type="eggNOG" id="KOG1158">
    <property type="taxonomic scope" value="Eukaryota"/>
</dbReference>
<dbReference type="PROSITE" id="PS50902">
    <property type="entry name" value="FLAVODOXIN_LIKE"/>
    <property type="match status" value="1"/>
</dbReference>
<dbReference type="Proteomes" id="UP000001449">
    <property type="component" value="Chromosome 23"/>
</dbReference>
<dbReference type="InterPro" id="IPR008254">
    <property type="entry name" value="Flavodoxin/NO_synth"/>
</dbReference>
<dbReference type="GO" id="GO:0010181">
    <property type="term" value="F:FMN binding"/>
    <property type="evidence" value="ECO:0007669"/>
    <property type="project" value="InterPro"/>
</dbReference>
<dbReference type="InterPro" id="IPR001094">
    <property type="entry name" value="Flavdoxin-like"/>
</dbReference>
<dbReference type="Pfam" id="PF00258">
    <property type="entry name" value="Flavodoxin_1"/>
    <property type="match status" value="1"/>
</dbReference>
<organism evidence="3 4">
    <name type="scientific">Thalassiosira pseudonana</name>
    <name type="common">Marine diatom</name>
    <name type="synonym">Cyclotella nana</name>
    <dbReference type="NCBI Taxonomy" id="35128"/>
    <lineage>
        <taxon>Eukaryota</taxon>
        <taxon>Sar</taxon>
        <taxon>Stramenopiles</taxon>
        <taxon>Ochrophyta</taxon>
        <taxon>Bacillariophyta</taxon>
        <taxon>Coscinodiscophyceae</taxon>
        <taxon>Thalassiosirophycidae</taxon>
        <taxon>Thalassiosirales</taxon>
        <taxon>Thalassiosiraceae</taxon>
        <taxon>Thalassiosira</taxon>
    </lineage>
</organism>